<proteinExistence type="predicted"/>
<feature type="region of interest" description="Disordered" evidence="1">
    <location>
        <begin position="1"/>
        <end position="23"/>
    </location>
</feature>
<organism evidence="2 3">
    <name type="scientific">Channa striata</name>
    <name type="common">Snakehead murrel</name>
    <name type="synonym">Ophicephalus striatus</name>
    <dbReference type="NCBI Taxonomy" id="64152"/>
    <lineage>
        <taxon>Eukaryota</taxon>
        <taxon>Metazoa</taxon>
        <taxon>Chordata</taxon>
        <taxon>Craniata</taxon>
        <taxon>Vertebrata</taxon>
        <taxon>Euteleostomi</taxon>
        <taxon>Actinopterygii</taxon>
        <taxon>Neopterygii</taxon>
        <taxon>Teleostei</taxon>
        <taxon>Neoteleostei</taxon>
        <taxon>Acanthomorphata</taxon>
        <taxon>Anabantaria</taxon>
        <taxon>Anabantiformes</taxon>
        <taxon>Channoidei</taxon>
        <taxon>Channidae</taxon>
        <taxon>Channa</taxon>
    </lineage>
</organism>
<comment type="caution">
    <text evidence="2">The sequence shown here is derived from an EMBL/GenBank/DDBJ whole genome shotgun (WGS) entry which is preliminary data.</text>
</comment>
<feature type="compositionally biased region" description="Polar residues" evidence="1">
    <location>
        <begin position="13"/>
        <end position="23"/>
    </location>
</feature>
<reference evidence="2" key="1">
    <citation type="submission" date="2023-07" db="EMBL/GenBank/DDBJ databases">
        <title>Chromosome-level Genome Assembly of Striped Snakehead (Channa striata).</title>
        <authorList>
            <person name="Liu H."/>
        </authorList>
    </citation>
    <scope>NUCLEOTIDE SEQUENCE</scope>
    <source>
        <strain evidence="2">Gz</strain>
        <tissue evidence="2">Muscle</tissue>
    </source>
</reference>
<evidence type="ECO:0000313" key="3">
    <source>
        <dbReference type="Proteomes" id="UP001187415"/>
    </source>
</evidence>
<gene>
    <name evidence="2" type="ORF">Q5P01_006139</name>
</gene>
<feature type="compositionally biased region" description="Low complexity" evidence="1">
    <location>
        <begin position="1"/>
        <end position="12"/>
    </location>
</feature>
<dbReference type="EMBL" id="JAUPFM010000004">
    <property type="protein sequence ID" value="KAK2853478.1"/>
    <property type="molecule type" value="Genomic_DNA"/>
</dbReference>
<accession>A0AA88NGW2</accession>
<sequence>MSSSMESLHRSSTASRPITTATNPGASSLPLILLQACRLREERTDEIVSDTISVTNSTLKSNCVTTEILLERSDQPEHCYRLFAASGSSGSRALMLACWGPRCSPHSLWAAAAQFGPVIYLGSDPLKDCYHTGEWWFGIHMVKIKLITQTI</sequence>
<evidence type="ECO:0000256" key="1">
    <source>
        <dbReference type="SAM" id="MobiDB-lite"/>
    </source>
</evidence>
<keyword evidence="3" id="KW-1185">Reference proteome</keyword>
<evidence type="ECO:0000313" key="2">
    <source>
        <dbReference type="EMBL" id="KAK2853478.1"/>
    </source>
</evidence>
<dbReference type="AlphaFoldDB" id="A0AA88NGW2"/>
<name>A0AA88NGW2_CHASR</name>
<protein>
    <submittedName>
        <fullName evidence="2">Uncharacterized protein</fullName>
    </submittedName>
</protein>
<dbReference type="Proteomes" id="UP001187415">
    <property type="component" value="Unassembled WGS sequence"/>
</dbReference>